<protein>
    <submittedName>
        <fullName evidence="1">Uncharacterized protein</fullName>
    </submittedName>
</protein>
<dbReference type="EMBL" id="JANAWD010000476">
    <property type="protein sequence ID" value="KAJ3478887.1"/>
    <property type="molecule type" value="Genomic_DNA"/>
</dbReference>
<sequence>MPNLEHLDLKIQIDDAYLVSTSNRRVELPHLRRLALRECSAPGSCIHILPHLRFPSTTSIRLTAPRFHATWCEGVKQFFNNRSFLPGDEGSLPLRSVAISKLDVPKQTAAVYRHYMHMPTWMRVQLQVESKSSVRLAFWTEVLSFDELLRPRWTTPPRLVLQSKTTSFSTRSLQDGFDALDVVKSISKIETCVIGGLRGSFPPQLPIQMPQVSTLYLSDSRIDSVCDVLAENQSRRRGREKFRFVWPNLKRLVLEKIVLEPNSLGKISHMLEVRRKARTKRRGITTLRLIECPRVDKANFSPYIADVAHHAGSYEQDRLVLQDDF</sequence>
<accession>A0AAD5YCX3</accession>
<reference evidence="1" key="1">
    <citation type="submission" date="2022-07" db="EMBL/GenBank/DDBJ databases">
        <title>Genome Sequence of Physisporinus lineatus.</title>
        <authorList>
            <person name="Buettner E."/>
        </authorList>
    </citation>
    <scope>NUCLEOTIDE SEQUENCE</scope>
    <source>
        <strain evidence="1">VT162</strain>
    </source>
</reference>
<comment type="caution">
    <text evidence="1">The sequence shown here is derived from an EMBL/GenBank/DDBJ whole genome shotgun (WGS) entry which is preliminary data.</text>
</comment>
<name>A0AAD5YCX3_9APHY</name>
<proteinExistence type="predicted"/>
<gene>
    <name evidence="1" type="ORF">NLI96_g9442</name>
</gene>
<dbReference type="Proteomes" id="UP001212997">
    <property type="component" value="Unassembled WGS sequence"/>
</dbReference>
<organism evidence="1 2">
    <name type="scientific">Meripilus lineatus</name>
    <dbReference type="NCBI Taxonomy" id="2056292"/>
    <lineage>
        <taxon>Eukaryota</taxon>
        <taxon>Fungi</taxon>
        <taxon>Dikarya</taxon>
        <taxon>Basidiomycota</taxon>
        <taxon>Agaricomycotina</taxon>
        <taxon>Agaricomycetes</taxon>
        <taxon>Polyporales</taxon>
        <taxon>Meripilaceae</taxon>
        <taxon>Meripilus</taxon>
    </lineage>
</organism>
<evidence type="ECO:0000313" key="2">
    <source>
        <dbReference type="Proteomes" id="UP001212997"/>
    </source>
</evidence>
<keyword evidence="2" id="KW-1185">Reference proteome</keyword>
<evidence type="ECO:0000313" key="1">
    <source>
        <dbReference type="EMBL" id="KAJ3478887.1"/>
    </source>
</evidence>
<dbReference type="AlphaFoldDB" id="A0AAD5YCX3"/>